<dbReference type="SUPFAM" id="SSF48726">
    <property type="entry name" value="Immunoglobulin"/>
    <property type="match status" value="1"/>
</dbReference>
<reference evidence="1" key="1">
    <citation type="submission" date="2025-08" db="UniProtKB">
        <authorList>
            <consortium name="Ensembl"/>
        </authorList>
    </citation>
    <scope>IDENTIFICATION</scope>
</reference>
<proteinExistence type="predicted"/>
<dbReference type="InterPro" id="IPR036179">
    <property type="entry name" value="Ig-like_dom_sf"/>
</dbReference>
<organism evidence="1 2">
    <name type="scientific">Neolamprologus brichardi</name>
    <name type="common">Fairy cichlid</name>
    <name type="synonym">Lamprologus brichardi</name>
    <dbReference type="NCBI Taxonomy" id="32507"/>
    <lineage>
        <taxon>Eukaryota</taxon>
        <taxon>Metazoa</taxon>
        <taxon>Chordata</taxon>
        <taxon>Craniata</taxon>
        <taxon>Vertebrata</taxon>
        <taxon>Euteleostomi</taxon>
        <taxon>Actinopterygii</taxon>
        <taxon>Neopterygii</taxon>
        <taxon>Teleostei</taxon>
        <taxon>Neoteleostei</taxon>
        <taxon>Acanthomorphata</taxon>
        <taxon>Ovalentaria</taxon>
        <taxon>Cichlomorphae</taxon>
        <taxon>Cichliformes</taxon>
        <taxon>Cichlidae</taxon>
        <taxon>African cichlids</taxon>
        <taxon>Pseudocrenilabrinae</taxon>
        <taxon>Lamprologini</taxon>
        <taxon>Neolamprologus</taxon>
    </lineage>
</organism>
<accession>A0A3Q4G8S5</accession>
<dbReference type="Proteomes" id="UP000261580">
    <property type="component" value="Unassembled WGS sequence"/>
</dbReference>
<reference evidence="1" key="2">
    <citation type="submission" date="2025-09" db="UniProtKB">
        <authorList>
            <consortium name="Ensembl"/>
        </authorList>
    </citation>
    <scope>IDENTIFICATION</scope>
</reference>
<dbReference type="InterPro" id="IPR013783">
    <property type="entry name" value="Ig-like_fold"/>
</dbReference>
<dbReference type="AlphaFoldDB" id="A0A3Q4G8S5"/>
<sequence length="158" mass="17912">QWSVLLCCYLPQCFTSLHLNTKTYRTHLVFSISLYYSSQPLTPGVSHYNQCLTDIRYYNRKETLQLLGFLFLGKGTIEPGVNVTMDGGANVKENCTLTIKDIELSSSGVYFCAASYHSASHHCTSIQKPIKHICHILLLKTMTQPSYMYHVHLTDLSL</sequence>
<evidence type="ECO:0000313" key="1">
    <source>
        <dbReference type="Ensembl" id="ENSNBRP00000005275.1"/>
    </source>
</evidence>
<name>A0A3Q4G8S5_NEOBR</name>
<dbReference type="STRING" id="32507.ENSNBRP00000005275"/>
<evidence type="ECO:0008006" key="3">
    <source>
        <dbReference type="Google" id="ProtNLM"/>
    </source>
</evidence>
<dbReference type="Ensembl" id="ENSNBRT00000005432.1">
    <property type="protein sequence ID" value="ENSNBRP00000005275.1"/>
    <property type="gene ID" value="ENSNBRG00000004189.1"/>
</dbReference>
<dbReference type="Gene3D" id="2.60.40.10">
    <property type="entry name" value="Immunoglobulins"/>
    <property type="match status" value="1"/>
</dbReference>
<protein>
    <recommendedName>
        <fullName evidence="3">Immunoglobulin V-set domain-containing protein</fullName>
    </recommendedName>
</protein>
<keyword evidence="2" id="KW-1185">Reference proteome</keyword>
<evidence type="ECO:0000313" key="2">
    <source>
        <dbReference type="Proteomes" id="UP000261580"/>
    </source>
</evidence>
<dbReference type="GeneTree" id="ENSGT00990000204043"/>